<dbReference type="Proteomes" id="UP000552097">
    <property type="component" value="Unassembled WGS sequence"/>
</dbReference>
<sequence>MNVVELRQYTLRPGQRDVLIDLFDREFVETQEDVGIRVVGQFRDEDDPDRFVWLRAFPDMDARREALTAFYVDGAAWREHSAAARATMLDTSDALLLRPARPQSGFALSAAERPPVDAVPNSRVAITIYHLDAPVDEEFVGFFEECVKPVMTETGAPPVAYFSTEPAANTYPALPVRTGENVFVWLTVFADPAHRQDHERRLSRTTSWRQEVLPELSQRLSTPPQHLRLTPTARSRLC</sequence>
<evidence type="ECO:0000259" key="2">
    <source>
        <dbReference type="Pfam" id="PF07978"/>
    </source>
</evidence>
<dbReference type="InterPro" id="IPR012577">
    <property type="entry name" value="NIPSNAP"/>
</dbReference>
<dbReference type="InterPro" id="IPR011008">
    <property type="entry name" value="Dimeric_a/b-barrel"/>
</dbReference>
<dbReference type="GO" id="GO:0004497">
    <property type="term" value="F:monooxygenase activity"/>
    <property type="evidence" value="ECO:0007669"/>
    <property type="project" value="UniProtKB-KW"/>
</dbReference>
<dbReference type="SUPFAM" id="SSF54909">
    <property type="entry name" value="Dimeric alpha+beta barrel"/>
    <property type="match status" value="1"/>
</dbReference>
<accession>A0A7W9HFB8</accession>
<dbReference type="RefSeq" id="WP_184916154.1">
    <property type="nucleotide sequence ID" value="NZ_JACHMO010000001.1"/>
</dbReference>
<keyword evidence="4" id="KW-1185">Reference proteome</keyword>
<dbReference type="Gene3D" id="3.30.70.100">
    <property type="match status" value="2"/>
</dbReference>
<name>A0A7W9HFB8_9PSEU</name>
<evidence type="ECO:0000256" key="1">
    <source>
        <dbReference type="SAM" id="MobiDB-lite"/>
    </source>
</evidence>
<dbReference type="AlphaFoldDB" id="A0A7W9HFB8"/>
<proteinExistence type="predicted"/>
<gene>
    <name evidence="3" type="ORF">F4560_000717</name>
</gene>
<evidence type="ECO:0000313" key="4">
    <source>
        <dbReference type="Proteomes" id="UP000552097"/>
    </source>
</evidence>
<dbReference type="Pfam" id="PF07978">
    <property type="entry name" value="NIPSNAP"/>
    <property type="match status" value="1"/>
</dbReference>
<comment type="caution">
    <text evidence="3">The sequence shown here is derived from an EMBL/GenBank/DDBJ whole genome shotgun (WGS) entry which is preliminary data.</text>
</comment>
<feature type="domain" description="NIPSNAP" evidence="2">
    <location>
        <begin position="4"/>
        <end position="100"/>
    </location>
</feature>
<reference evidence="3 4" key="1">
    <citation type="submission" date="2020-08" db="EMBL/GenBank/DDBJ databases">
        <title>Sequencing the genomes of 1000 actinobacteria strains.</title>
        <authorList>
            <person name="Klenk H.-P."/>
        </authorList>
    </citation>
    <scope>NUCLEOTIDE SEQUENCE [LARGE SCALE GENOMIC DNA]</scope>
    <source>
        <strain evidence="3 4">DSM 45486</strain>
    </source>
</reference>
<protein>
    <submittedName>
        <fullName evidence="3">Quinol monooxygenase YgiN</fullName>
    </submittedName>
</protein>
<keyword evidence="3" id="KW-0503">Monooxygenase</keyword>
<feature type="region of interest" description="Disordered" evidence="1">
    <location>
        <begin position="219"/>
        <end position="238"/>
    </location>
</feature>
<keyword evidence="3" id="KW-0560">Oxidoreductase</keyword>
<dbReference type="EMBL" id="JACHMO010000001">
    <property type="protein sequence ID" value="MBB5800949.1"/>
    <property type="molecule type" value="Genomic_DNA"/>
</dbReference>
<organism evidence="3 4">
    <name type="scientific">Saccharothrix ecbatanensis</name>
    <dbReference type="NCBI Taxonomy" id="1105145"/>
    <lineage>
        <taxon>Bacteria</taxon>
        <taxon>Bacillati</taxon>
        <taxon>Actinomycetota</taxon>
        <taxon>Actinomycetes</taxon>
        <taxon>Pseudonocardiales</taxon>
        <taxon>Pseudonocardiaceae</taxon>
        <taxon>Saccharothrix</taxon>
    </lineage>
</organism>
<evidence type="ECO:0000313" key="3">
    <source>
        <dbReference type="EMBL" id="MBB5800949.1"/>
    </source>
</evidence>